<dbReference type="Gene3D" id="1.10.20.10">
    <property type="entry name" value="Histone, subunit A"/>
    <property type="match status" value="1"/>
</dbReference>
<evidence type="ECO:0000256" key="2">
    <source>
        <dbReference type="ARBA" id="ARBA00023015"/>
    </source>
</evidence>
<feature type="domain" description="Bromodomain associated" evidence="6">
    <location>
        <begin position="3"/>
        <end position="79"/>
    </location>
</feature>
<keyword evidence="4" id="KW-0539">Nucleus</keyword>
<feature type="compositionally biased region" description="Basic and acidic residues" evidence="5">
    <location>
        <begin position="459"/>
        <end position="490"/>
    </location>
</feature>
<reference evidence="8" key="1">
    <citation type="submission" date="2025-08" db="UniProtKB">
        <authorList>
            <consortium name="RefSeq"/>
        </authorList>
    </citation>
    <scope>IDENTIFICATION</scope>
</reference>
<feature type="compositionally biased region" description="Basic residues" evidence="5">
    <location>
        <begin position="491"/>
        <end position="501"/>
    </location>
</feature>
<keyword evidence="7" id="KW-1185">Reference proteome</keyword>
<dbReference type="CDD" id="cd22916">
    <property type="entry name" value="HFD_TAF3"/>
    <property type="match status" value="1"/>
</dbReference>
<feature type="compositionally biased region" description="Basic and acidic residues" evidence="5">
    <location>
        <begin position="714"/>
        <end position="728"/>
    </location>
</feature>
<evidence type="ECO:0000313" key="7">
    <source>
        <dbReference type="Proteomes" id="UP000694888"/>
    </source>
</evidence>
<feature type="compositionally biased region" description="Basic and acidic residues" evidence="5">
    <location>
        <begin position="619"/>
        <end position="690"/>
    </location>
</feature>
<accession>A0ABM1VUV5</accession>
<protein>
    <submittedName>
        <fullName evidence="8">Transcription initiation factor TFIID subunit 3</fullName>
    </submittedName>
</protein>
<evidence type="ECO:0000256" key="5">
    <source>
        <dbReference type="SAM" id="MobiDB-lite"/>
    </source>
</evidence>
<feature type="region of interest" description="Disordered" evidence="5">
    <location>
        <begin position="351"/>
        <end position="728"/>
    </location>
</feature>
<keyword evidence="2" id="KW-0805">Transcription regulation</keyword>
<feature type="compositionally biased region" description="Basic and acidic residues" evidence="5">
    <location>
        <begin position="247"/>
        <end position="257"/>
    </location>
</feature>
<feature type="region of interest" description="Disordered" evidence="5">
    <location>
        <begin position="147"/>
        <end position="191"/>
    </location>
</feature>
<organism evidence="7 8">
    <name type="scientific">Aplysia californica</name>
    <name type="common">California sea hare</name>
    <dbReference type="NCBI Taxonomy" id="6500"/>
    <lineage>
        <taxon>Eukaryota</taxon>
        <taxon>Metazoa</taxon>
        <taxon>Spiralia</taxon>
        <taxon>Lophotrochozoa</taxon>
        <taxon>Mollusca</taxon>
        <taxon>Gastropoda</taxon>
        <taxon>Heterobranchia</taxon>
        <taxon>Euthyneura</taxon>
        <taxon>Tectipleura</taxon>
        <taxon>Aplysiida</taxon>
        <taxon>Aplysioidea</taxon>
        <taxon>Aplysiidae</taxon>
        <taxon>Aplysia</taxon>
    </lineage>
</organism>
<dbReference type="GeneID" id="101845104"/>
<evidence type="ECO:0000259" key="6">
    <source>
        <dbReference type="SMART" id="SM00576"/>
    </source>
</evidence>
<dbReference type="PANTHER" id="PTHR46452:SF1">
    <property type="entry name" value="TRANSCRIPTION INITIATION FACTOR TFIID SUBUNIT 3"/>
    <property type="match status" value="1"/>
</dbReference>
<dbReference type="Proteomes" id="UP000694888">
    <property type="component" value="Unplaced"/>
</dbReference>
<evidence type="ECO:0000256" key="4">
    <source>
        <dbReference type="ARBA" id="ARBA00023242"/>
    </source>
</evidence>
<feature type="compositionally biased region" description="Basic residues" evidence="5">
    <location>
        <begin position="285"/>
        <end position="294"/>
    </location>
</feature>
<evidence type="ECO:0000256" key="1">
    <source>
        <dbReference type="ARBA" id="ARBA00004123"/>
    </source>
</evidence>
<dbReference type="SMART" id="SM00576">
    <property type="entry name" value="BTP"/>
    <property type="match status" value="1"/>
</dbReference>
<feature type="compositionally biased region" description="Low complexity" evidence="5">
    <location>
        <begin position="571"/>
        <end position="596"/>
    </location>
</feature>
<evidence type="ECO:0000313" key="8">
    <source>
        <dbReference type="RefSeq" id="XP_035826197.1"/>
    </source>
</evidence>
<feature type="compositionally biased region" description="Low complexity" evidence="5">
    <location>
        <begin position="406"/>
        <end position="416"/>
    </location>
</feature>
<name>A0ABM1VUV5_APLCA</name>
<feature type="region of interest" description="Disordered" evidence="5">
    <location>
        <begin position="223"/>
        <end position="326"/>
    </location>
</feature>
<dbReference type="InterPro" id="IPR009072">
    <property type="entry name" value="Histone-fold"/>
</dbReference>
<feature type="compositionally biased region" description="Pro residues" evidence="5">
    <location>
        <begin position="552"/>
        <end position="570"/>
    </location>
</feature>
<dbReference type="PANTHER" id="PTHR46452">
    <property type="entry name" value="TRANSCRIPTION INITIATION FACTOR TFIID SUBUNIT 3"/>
    <property type="match status" value="1"/>
</dbReference>
<evidence type="ECO:0000256" key="3">
    <source>
        <dbReference type="ARBA" id="ARBA00023163"/>
    </source>
</evidence>
<dbReference type="Pfam" id="PF07524">
    <property type="entry name" value="Bromo_TP"/>
    <property type="match status" value="1"/>
</dbReference>
<dbReference type="InterPro" id="IPR006565">
    <property type="entry name" value="BTP"/>
</dbReference>
<comment type="subcellular location">
    <subcellularLocation>
        <location evidence="1">Nucleus</location>
    </subcellularLocation>
</comment>
<dbReference type="RefSeq" id="XP_035826197.1">
    <property type="nucleotide sequence ID" value="XM_035970304.1"/>
</dbReference>
<proteinExistence type="predicted"/>
<feature type="compositionally biased region" description="Basic and acidic residues" evidence="5">
    <location>
        <begin position="351"/>
        <end position="367"/>
    </location>
</feature>
<keyword evidence="3" id="KW-0804">Transcription</keyword>
<dbReference type="SUPFAM" id="SSF47113">
    <property type="entry name" value="Histone-fold"/>
    <property type="match status" value="1"/>
</dbReference>
<sequence>MAQDYSRSLLRVSVAQICQNLGWHSAQNSSLEVLTDVLERYIQKIAGTCHKYCEHYGRTEANLDDLGLTFQQLGISVSELEDYVRHVDPLPFAHEVVAFPAARSSDLGFPNPRSREILQHREEHVDDHLPYMYPNMKDEIPEEKPAVPAVIPETPIKSEPNSEEKNGEEELVNEKRIASSTTPEGPPVKRQRLANSNLPEEAGHSHYEMTCVFLNQNGVLTTRQGCQGKKPEPRMPPPNPHTLSEGANKENSGKTKESGNSAKISVGGGGIDAEPSVNGKSGGKSSKKKMHKKSSGLQFSHEQAAKTALEMTGKEIGKKSASSKAAAKFLKKLTSGKKSAKFFSKSRFKDLKVSDHLKDGQSSEKLKKYLSQGDEERDGKKGSKKTKKEKKANVIDSDEELRNLCSPSSSREPSPEQGITNDSEGGAQKKARLDAINDSINAVLRDGPAKPGRPRKKKKEGEGKKGETKSQNEESSSKPDASVKNKDKDKKVKKKPGRKPKEKAPDPPPVDIKPFVSDKYSSEELQVYEFNDSPPDASMKSRRPSAAGNSSPPHPPPPPPPPPPPAPTPPAHTSSKSEQHSSSTTKHHSSSSSSSGPSGGHKSHHKYVPPEDDLFAPEIKLESRADHHDSGKPSKQESKSKVDKKEKTEEEKGKSKSKEEKGDRGKEKKEKVKDEKEKDKASDAKGDKHKEREHKKDKKEKKRDKEKKKKHKEKDREKEKEKKREDKVKVRIKHVSIVNLSLSPLCPRSE</sequence>
<feature type="compositionally biased region" description="Basic residues" evidence="5">
    <location>
        <begin position="691"/>
        <end position="713"/>
    </location>
</feature>
<gene>
    <name evidence="8" type="primary">LOC101845104</name>
</gene>